<dbReference type="Pfam" id="PF08755">
    <property type="entry name" value="YccV-like"/>
    <property type="match status" value="1"/>
</dbReference>
<protein>
    <recommendedName>
        <fullName evidence="1">Heat shock protein HspQ</fullName>
    </recommendedName>
</protein>
<sequence length="107" mass="12474">MTIFNSAKFSVGQKIHHTLFDYRGVIVDVDPCFRTTGGWERKTTQDRARRYDTPWYHVLVDGADHRTYVAERNLEADTSGDPINHPEVAEHFEGYRDDSYVSRDKTH</sequence>
<dbReference type="PANTHER" id="PTHR48439:SF1">
    <property type="entry name" value="HEMIMETHYLATED DNA-BINDING DOMAIN-CONTAINING PROTEIN"/>
    <property type="match status" value="1"/>
</dbReference>
<dbReference type="GO" id="GO:0003677">
    <property type="term" value="F:DNA binding"/>
    <property type="evidence" value="ECO:0007669"/>
    <property type="project" value="UniProtKB-UniRule"/>
</dbReference>
<feature type="domain" description="Hemimethylated DNA-binding" evidence="2">
    <location>
        <begin position="6"/>
        <end position="103"/>
    </location>
</feature>
<reference evidence="3 4" key="1">
    <citation type="submission" date="2019-03" db="EMBL/GenBank/DDBJ databases">
        <title>Genomic Encyclopedia of Type Strains, Phase IV (KMG-IV): sequencing the most valuable type-strain genomes for metagenomic binning, comparative biology and taxonomic classification.</title>
        <authorList>
            <person name="Goeker M."/>
        </authorList>
    </citation>
    <scope>NUCLEOTIDE SEQUENCE [LARGE SCALE GENOMIC DNA]</scope>
    <source>
        <strain evidence="3 4">DSM 101688</strain>
    </source>
</reference>
<organism evidence="3 4">
    <name type="scientific">Varunaivibrio sulfuroxidans</name>
    <dbReference type="NCBI Taxonomy" id="1773489"/>
    <lineage>
        <taxon>Bacteria</taxon>
        <taxon>Pseudomonadati</taxon>
        <taxon>Pseudomonadota</taxon>
        <taxon>Alphaproteobacteria</taxon>
        <taxon>Rhodospirillales</taxon>
        <taxon>Magnetovibrionaceae</taxon>
        <taxon>Varunaivibrio</taxon>
    </lineage>
</organism>
<evidence type="ECO:0000259" key="2">
    <source>
        <dbReference type="SMART" id="SM00992"/>
    </source>
</evidence>
<dbReference type="EMBL" id="SLZW01000009">
    <property type="protein sequence ID" value="TCS60857.1"/>
    <property type="molecule type" value="Genomic_DNA"/>
</dbReference>
<keyword evidence="3" id="KW-0346">Stress response</keyword>
<dbReference type="InterPro" id="IPR036623">
    <property type="entry name" value="Hemimethylated_DNA-bd_sf"/>
</dbReference>
<dbReference type="PANTHER" id="PTHR48439">
    <property type="entry name" value="HEMIMETHYLATED DNA-BINDING DOMAIN-CONTAINING PROTEIN"/>
    <property type="match status" value="1"/>
</dbReference>
<gene>
    <name evidence="3" type="ORF">EDD55_10917</name>
</gene>
<dbReference type="AlphaFoldDB" id="A0A4R3J674"/>
<dbReference type="SMART" id="SM00992">
    <property type="entry name" value="YccV-like"/>
    <property type="match status" value="1"/>
</dbReference>
<dbReference type="SUPFAM" id="SSF141255">
    <property type="entry name" value="YccV-like"/>
    <property type="match status" value="1"/>
</dbReference>
<dbReference type="RefSeq" id="WP_132939690.1">
    <property type="nucleotide sequence ID" value="NZ_CP119676.1"/>
</dbReference>
<dbReference type="Proteomes" id="UP000295304">
    <property type="component" value="Unassembled WGS sequence"/>
</dbReference>
<comment type="caution">
    <text evidence="3">The sequence shown here is derived from an EMBL/GenBank/DDBJ whole genome shotgun (WGS) entry which is preliminary data.</text>
</comment>
<evidence type="ECO:0000313" key="4">
    <source>
        <dbReference type="Proteomes" id="UP000295304"/>
    </source>
</evidence>
<evidence type="ECO:0000256" key="1">
    <source>
        <dbReference type="NCBIfam" id="TIGR02097"/>
    </source>
</evidence>
<proteinExistence type="predicted"/>
<dbReference type="InterPro" id="IPR053189">
    <property type="entry name" value="Clp_protease_adapter_ClpF"/>
</dbReference>
<keyword evidence="4" id="KW-1185">Reference proteome</keyword>
<dbReference type="OrthoDB" id="9797680at2"/>
<accession>A0A4R3J674</accession>
<dbReference type="InterPro" id="IPR011722">
    <property type="entry name" value="Hemimethylated_DNA-bd_dom"/>
</dbReference>
<dbReference type="Gene3D" id="2.30.30.390">
    <property type="entry name" value="Hemimethylated DNA-binding domain"/>
    <property type="match status" value="1"/>
</dbReference>
<name>A0A4R3J674_9PROT</name>
<evidence type="ECO:0000313" key="3">
    <source>
        <dbReference type="EMBL" id="TCS60857.1"/>
    </source>
</evidence>
<dbReference type="NCBIfam" id="TIGR02097">
    <property type="entry name" value="yccV"/>
    <property type="match status" value="1"/>
</dbReference>